<comment type="caution">
    <text evidence="3">The sequence shown here is derived from an EMBL/GenBank/DDBJ whole genome shotgun (WGS) entry which is preliminary data.</text>
</comment>
<dbReference type="PANTHER" id="PTHR43433:SF5">
    <property type="entry name" value="AB HYDROLASE-1 DOMAIN-CONTAINING PROTEIN"/>
    <property type="match status" value="1"/>
</dbReference>
<dbReference type="InterPro" id="IPR029058">
    <property type="entry name" value="AB_hydrolase_fold"/>
</dbReference>
<keyword evidence="4" id="KW-1185">Reference proteome</keyword>
<evidence type="ECO:0000256" key="1">
    <source>
        <dbReference type="SAM" id="MobiDB-lite"/>
    </source>
</evidence>
<accession>A0ABT6SCX9</accession>
<dbReference type="InterPro" id="IPR050471">
    <property type="entry name" value="AB_hydrolase"/>
</dbReference>
<feature type="region of interest" description="Disordered" evidence="1">
    <location>
        <begin position="50"/>
        <end position="79"/>
    </location>
</feature>
<dbReference type="Proteomes" id="UP001223978">
    <property type="component" value="Unassembled WGS sequence"/>
</dbReference>
<proteinExistence type="predicted"/>
<dbReference type="EMBL" id="JASCIQ010000018">
    <property type="protein sequence ID" value="MDI3405804.1"/>
    <property type="molecule type" value="Genomic_DNA"/>
</dbReference>
<dbReference type="Gene3D" id="3.40.50.1820">
    <property type="entry name" value="alpha/beta hydrolase"/>
    <property type="match status" value="1"/>
</dbReference>
<dbReference type="RefSeq" id="WP_282543735.1">
    <property type="nucleotide sequence ID" value="NZ_JASCIQ010000018.1"/>
</dbReference>
<dbReference type="PANTHER" id="PTHR43433">
    <property type="entry name" value="HYDROLASE, ALPHA/BETA FOLD FAMILY PROTEIN"/>
    <property type="match status" value="1"/>
</dbReference>
<keyword evidence="3" id="KW-0378">Hydrolase</keyword>
<evidence type="ECO:0000313" key="3">
    <source>
        <dbReference type="EMBL" id="MDI3405804.1"/>
    </source>
</evidence>
<sequence>MPFAPARNTRVHYDIDGEGPGLVLVHGAGGDSEKVFGNVVPHFAAEHTVIRPEFSGSGRTEDGEGGGEGGGERDGESEELSVDLIAEQITAAIRDAALDGPVDLLGFSLGAVGAAAVAAAHPELVRRLVLVAGWAHSSGPRDRYYFETWRRLLATDRESLKRFSALTGFSAGALDRFGHEGLAQSLADAWPPPGIGRQIELCGQVDIRPLLPSITAPTLVIGFGEDAMIPVEGSRQLHAAIAGSRLVEVPGEGHMDWFADPSGVVELTREFLDDRQH</sequence>
<reference evidence="3 4" key="1">
    <citation type="submission" date="2023-05" db="EMBL/GenBank/DDBJ databases">
        <title>Draft genome sequence of Streptomyces sp. B-S-A6 isolated from a cave soil in Thailand.</title>
        <authorList>
            <person name="Chamroensaksri N."/>
            <person name="Muangham S."/>
        </authorList>
    </citation>
    <scope>NUCLEOTIDE SEQUENCE [LARGE SCALE GENOMIC DNA]</scope>
    <source>
        <strain evidence="3 4">B-S-A6</strain>
    </source>
</reference>
<dbReference type="GO" id="GO:0016787">
    <property type="term" value="F:hydrolase activity"/>
    <property type="evidence" value="ECO:0007669"/>
    <property type="project" value="UniProtKB-KW"/>
</dbReference>
<protein>
    <submittedName>
        <fullName evidence="3">Alpha/beta hydrolase</fullName>
    </submittedName>
</protein>
<evidence type="ECO:0000259" key="2">
    <source>
        <dbReference type="Pfam" id="PF00561"/>
    </source>
</evidence>
<organism evidence="3 4">
    <name type="scientific">Streptomyces cavernicola</name>
    <dbReference type="NCBI Taxonomy" id="3043613"/>
    <lineage>
        <taxon>Bacteria</taxon>
        <taxon>Bacillati</taxon>
        <taxon>Actinomycetota</taxon>
        <taxon>Actinomycetes</taxon>
        <taxon>Kitasatosporales</taxon>
        <taxon>Streptomycetaceae</taxon>
        <taxon>Streptomyces</taxon>
    </lineage>
</organism>
<name>A0ABT6SCX9_9ACTN</name>
<evidence type="ECO:0000313" key="4">
    <source>
        <dbReference type="Proteomes" id="UP001223978"/>
    </source>
</evidence>
<feature type="domain" description="AB hydrolase-1" evidence="2">
    <location>
        <begin position="22"/>
        <end position="256"/>
    </location>
</feature>
<gene>
    <name evidence="3" type="ORF">QIS96_18515</name>
</gene>
<dbReference type="InterPro" id="IPR000073">
    <property type="entry name" value="AB_hydrolase_1"/>
</dbReference>
<dbReference type="SUPFAM" id="SSF53474">
    <property type="entry name" value="alpha/beta-Hydrolases"/>
    <property type="match status" value="1"/>
</dbReference>
<dbReference type="Pfam" id="PF00561">
    <property type="entry name" value="Abhydrolase_1"/>
    <property type="match status" value="1"/>
</dbReference>